<gene>
    <name evidence="8" type="ORF">EVA_12448</name>
</gene>
<dbReference type="SUPFAM" id="SSF55486">
    <property type="entry name" value="Metalloproteases ('zincins'), catalytic domain"/>
    <property type="match status" value="1"/>
</dbReference>
<feature type="domain" description="Peptidase M3A/M3B catalytic" evidence="7">
    <location>
        <begin position="162"/>
        <end position="253"/>
    </location>
</feature>
<dbReference type="AlphaFoldDB" id="J9CH94"/>
<dbReference type="GO" id="GO:0046872">
    <property type="term" value="F:metal ion binding"/>
    <property type="evidence" value="ECO:0007669"/>
    <property type="project" value="UniProtKB-KW"/>
</dbReference>
<dbReference type="InterPro" id="IPR001567">
    <property type="entry name" value="Pept_M3A_M3B_dom"/>
</dbReference>
<accession>J9CH94</accession>
<evidence type="ECO:0000259" key="7">
    <source>
        <dbReference type="Pfam" id="PF01432"/>
    </source>
</evidence>
<comment type="caution">
    <text evidence="8">The sequence shown here is derived from an EMBL/GenBank/DDBJ whole genome shotgun (WGS) entry which is preliminary data.</text>
</comment>
<dbReference type="GO" id="GO:0004222">
    <property type="term" value="F:metalloendopeptidase activity"/>
    <property type="evidence" value="ECO:0007669"/>
    <property type="project" value="InterPro"/>
</dbReference>
<evidence type="ECO:0000313" key="8">
    <source>
        <dbReference type="EMBL" id="EJW99445.1"/>
    </source>
</evidence>
<evidence type="ECO:0000256" key="3">
    <source>
        <dbReference type="ARBA" id="ARBA00022723"/>
    </source>
</evidence>
<feature type="non-terminal residue" evidence="8">
    <location>
        <position position="288"/>
    </location>
</feature>
<dbReference type="GO" id="GO:0006508">
    <property type="term" value="P:proteolysis"/>
    <property type="evidence" value="ECO:0007669"/>
    <property type="project" value="UniProtKB-KW"/>
</dbReference>
<evidence type="ECO:0000256" key="2">
    <source>
        <dbReference type="ARBA" id="ARBA00022670"/>
    </source>
</evidence>
<keyword evidence="5" id="KW-0862">Zinc</keyword>
<keyword evidence="3" id="KW-0479">Metal-binding</keyword>
<evidence type="ECO:0000256" key="5">
    <source>
        <dbReference type="ARBA" id="ARBA00022833"/>
    </source>
</evidence>
<proteinExistence type="predicted"/>
<keyword evidence="4" id="KW-0378">Hydrolase</keyword>
<sequence length="288" mass="32415">MDIPATKADGTLEHVRSAKMIAVLKGVPDPVLRHSTAEGMEIFFSRHAGFYSALLNQLHGIRLTAMKRAGVEPLDVSLAQNRMSREAFEAIREAIRRHLGTLRRTVTLRAPFMGEGPMHFEDLMAPCPQKTGRVAPPLPYGEGIGIVKASLSKVNPEMGDFVEMMLEKGWIDAKPSDKKIGGAFYSRFNEFKIPRVFTTYLDSITSVFQQGHELGHAYHYWMMRDLPMIETEFPMTLTETASTFNEAVIRRSLFEKAEGDERFAMLWQELKSAANFLLQDVGSLGFEL</sequence>
<protein>
    <submittedName>
        <fullName evidence="8">Peptidase family M3</fullName>
    </submittedName>
</protein>
<evidence type="ECO:0000256" key="6">
    <source>
        <dbReference type="ARBA" id="ARBA00023049"/>
    </source>
</evidence>
<keyword evidence="2" id="KW-0645">Protease</keyword>
<name>J9CH94_9ZZZZ</name>
<reference evidence="8" key="1">
    <citation type="journal article" date="2012" name="PLoS ONE">
        <title>Gene sets for utilization of primary and secondary nutrition supplies in the distal gut of endangered iberian lynx.</title>
        <authorList>
            <person name="Alcaide M."/>
            <person name="Messina E."/>
            <person name="Richter M."/>
            <person name="Bargiela R."/>
            <person name="Peplies J."/>
            <person name="Huws S.A."/>
            <person name="Newbold C.J."/>
            <person name="Golyshin P.N."/>
            <person name="Simon M.A."/>
            <person name="Lopez G."/>
            <person name="Yakimov M.M."/>
            <person name="Ferrer M."/>
        </authorList>
    </citation>
    <scope>NUCLEOTIDE SEQUENCE</scope>
</reference>
<dbReference type="EMBL" id="AMCI01003799">
    <property type="protein sequence ID" value="EJW99445.1"/>
    <property type="molecule type" value="Genomic_DNA"/>
</dbReference>
<organism evidence="8">
    <name type="scientific">gut metagenome</name>
    <dbReference type="NCBI Taxonomy" id="749906"/>
    <lineage>
        <taxon>unclassified sequences</taxon>
        <taxon>metagenomes</taxon>
        <taxon>organismal metagenomes</taxon>
    </lineage>
</organism>
<keyword evidence="6" id="KW-0482">Metalloprotease</keyword>
<dbReference type="Pfam" id="PF01432">
    <property type="entry name" value="Peptidase_M3"/>
    <property type="match status" value="1"/>
</dbReference>
<evidence type="ECO:0000256" key="4">
    <source>
        <dbReference type="ARBA" id="ARBA00022801"/>
    </source>
</evidence>
<comment type="cofactor">
    <cofactor evidence="1">
        <name>Zn(2+)</name>
        <dbReference type="ChEBI" id="CHEBI:29105"/>
    </cofactor>
</comment>
<dbReference type="Gene3D" id="1.10.1370.30">
    <property type="match status" value="1"/>
</dbReference>
<evidence type="ECO:0000256" key="1">
    <source>
        <dbReference type="ARBA" id="ARBA00001947"/>
    </source>
</evidence>